<evidence type="ECO:0000313" key="2">
    <source>
        <dbReference type="EMBL" id="RNA21240.1"/>
    </source>
</evidence>
<keyword evidence="1" id="KW-0472">Membrane</keyword>
<protein>
    <submittedName>
        <fullName evidence="2">Uncharacterized protein</fullName>
    </submittedName>
</protein>
<dbReference type="Proteomes" id="UP000276133">
    <property type="component" value="Unassembled WGS sequence"/>
</dbReference>
<feature type="transmembrane region" description="Helical" evidence="1">
    <location>
        <begin position="37"/>
        <end position="55"/>
    </location>
</feature>
<keyword evidence="1" id="KW-0812">Transmembrane</keyword>
<keyword evidence="1" id="KW-1133">Transmembrane helix</keyword>
<reference evidence="2 3" key="1">
    <citation type="journal article" date="2018" name="Sci. Rep.">
        <title>Genomic signatures of local adaptation to the degree of environmental predictability in rotifers.</title>
        <authorList>
            <person name="Franch-Gras L."/>
            <person name="Hahn C."/>
            <person name="Garcia-Roger E.M."/>
            <person name="Carmona M.J."/>
            <person name="Serra M."/>
            <person name="Gomez A."/>
        </authorList>
    </citation>
    <scope>NUCLEOTIDE SEQUENCE [LARGE SCALE GENOMIC DNA]</scope>
    <source>
        <strain evidence="2">HYR1</strain>
    </source>
</reference>
<dbReference type="EMBL" id="REGN01003706">
    <property type="protein sequence ID" value="RNA21240.1"/>
    <property type="molecule type" value="Genomic_DNA"/>
</dbReference>
<evidence type="ECO:0000313" key="3">
    <source>
        <dbReference type="Proteomes" id="UP000276133"/>
    </source>
</evidence>
<name>A0A3M7RCI1_BRAPC</name>
<dbReference type="AlphaFoldDB" id="A0A3M7RCI1"/>
<proteinExistence type="predicted"/>
<comment type="caution">
    <text evidence="2">The sequence shown here is derived from an EMBL/GenBank/DDBJ whole genome shotgun (WGS) entry which is preliminary data.</text>
</comment>
<keyword evidence="3" id="KW-1185">Reference proteome</keyword>
<gene>
    <name evidence="2" type="ORF">BpHYR1_028796</name>
</gene>
<sequence length="59" mass="7297">MLLRVVVRKVHLLKEERLEIRSELDWSRFHWHFRKDLINLFLYPAKLLVLIQFLGHNTD</sequence>
<organism evidence="2 3">
    <name type="scientific">Brachionus plicatilis</name>
    <name type="common">Marine rotifer</name>
    <name type="synonym">Brachionus muelleri</name>
    <dbReference type="NCBI Taxonomy" id="10195"/>
    <lineage>
        <taxon>Eukaryota</taxon>
        <taxon>Metazoa</taxon>
        <taxon>Spiralia</taxon>
        <taxon>Gnathifera</taxon>
        <taxon>Rotifera</taxon>
        <taxon>Eurotatoria</taxon>
        <taxon>Monogononta</taxon>
        <taxon>Pseudotrocha</taxon>
        <taxon>Ploima</taxon>
        <taxon>Brachionidae</taxon>
        <taxon>Brachionus</taxon>
    </lineage>
</organism>
<accession>A0A3M7RCI1</accession>
<evidence type="ECO:0000256" key="1">
    <source>
        <dbReference type="SAM" id="Phobius"/>
    </source>
</evidence>